<dbReference type="EMBL" id="WJBC01000010">
    <property type="protein sequence ID" value="MBC3804405.1"/>
    <property type="molecule type" value="Genomic_DNA"/>
</dbReference>
<gene>
    <name evidence="2" type="ORF">GH808_08165</name>
</gene>
<feature type="transmembrane region" description="Helical" evidence="1">
    <location>
        <begin position="175"/>
        <end position="192"/>
    </location>
</feature>
<evidence type="ECO:0000313" key="3">
    <source>
        <dbReference type="Proteomes" id="UP000603234"/>
    </source>
</evidence>
<proteinExistence type="predicted"/>
<reference evidence="2 3" key="1">
    <citation type="journal article" date="2020" name="mSystems">
        <title>Defining Genomic and Predicted Metabolic Features of the Acetobacterium Genus.</title>
        <authorList>
            <person name="Ross D.E."/>
            <person name="Marshall C.W."/>
            <person name="Gulliver D."/>
            <person name="May H.D."/>
            <person name="Norman R.S."/>
        </authorList>
    </citation>
    <scope>NUCLEOTIDE SEQUENCE [LARGE SCALE GENOMIC DNA]</scope>
    <source>
        <strain evidence="2 3">DSM 8238</strain>
    </source>
</reference>
<name>A0ABR6WV19_9FIRM</name>
<keyword evidence="3" id="KW-1185">Reference proteome</keyword>
<keyword evidence="1" id="KW-0812">Transmembrane</keyword>
<keyword evidence="1" id="KW-0472">Membrane</keyword>
<feature type="transmembrane region" description="Helical" evidence="1">
    <location>
        <begin position="149"/>
        <end position="169"/>
    </location>
</feature>
<keyword evidence="1" id="KW-1133">Transmembrane helix</keyword>
<sequence length="254" mass="28435">MKVNAILKFQLNEHKKGIMIYYFVMLCVIILSTGSVLSFQGVEVEFTGLEIATMIFLFVCGLNGFKEAFYLTLQNGITRKELFKNRLLMVMILATFMALVDELILNLLNVLGSQIQNFPISGLVEMVYGTFFSTASSGMILLVDIGFKIFLYAFALSVGYFIRIGYYRMNKSQRIAVSVGVPIGLTYVLPFLDTMLYQAGVITTPYSLIVLQGLAWMLGIPSQNPIMAMVSFFALTVIFSGFSWLMLRKAGIKN</sequence>
<organism evidence="2 3">
    <name type="scientific">Acetobacterium fimetarium</name>
    <dbReference type="NCBI Taxonomy" id="52691"/>
    <lineage>
        <taxon>Bacteria</taxon>
        <taxon>Bacillati</taxon>
        <taxon>Bacillota</taxon>
        <taxon>Clostridia</taxon>
        <taxon>Eubacteriales</taxon>
        <taxon>Eubacteriaceae</taxon>
        <taxon>Acetobacterium</taxon>
    </lineage>
</organism>
<evidence type="ECO:0000313" key="2">
    <source>
        <dbReference type="EMBL" id="MBC3804405.1"/>
    </source>
</evidence>
<protein>
    <recommendedName>
        <fullName evidence="4">ABC-2 family transporter protein</fullName>
    </recommendedName>
</protein>
<feature type="transmembrane region" description="Helical" evidence="1">
    <location>
        <begin position="86"/>
        <end position="108"/>
    </location>
</feature>
<dbReference type="RefSeq" id="WP_186842294.1">
    <property type="nucleotide sequence ID" value="NZ_WJBC01000010.1"/>
</dbReference>
<feature type="transmembrane region" description="Helical" evidence="1">
    <location>
        <begin position="226"/>
        <end position="247"/>
    </location>
</feature>
<evidence type="ECO:0008006" key="4">
    <source>
        <dbReference type="Google" id="ProtNLM"/>
    </source>
</evidence>
<feature type="transmembrane region" description="Helical" evidence="1">
    <location>
        <begin position="20"/>
        <end position="40"/>
    </location>
</feature>
<comment type="caution">
    <text evidence="2">The sequence shown here is derived from an EMBL/GenBank/DDBJ whole genome shotgun (WGS) entry which is preliminary data.</text>
</comment>
<dbReference type="Proteomes" id="UP000603234">
    <property type="component" value="Unassembled WGS sequence"/>
</dbReference>
<accession>A0ABR6WV19</accession>
<feature type="transmembrane region" description="Helical" evidence="1">
    <location>
        <begin position="46"/>
        <end position="65"/>
    </location>
</feature>
<evidence type="ECO:0000256" key="1">
    <source>
        <dbReference type="SAM" id="Phobius"/>
    </source>
</evidence>